<dbReference type="PANTHER" id="PTHR48098:SF6">
    <property type="entry name" value="FERRI-BACILLIBACTIN ESTERASE BESA"/>
    <property type="match status" value="1"/>
</dbReference>
<evidence type="ECO:0008006" key="4">
    <source>
        <dbReference type="Google" id="ProtNLM"/>
    </source>
</evidence>
<feature type="signal peptide" evidence="1">
    <location>
        <begin position="1"/>
        <end position="26"/>
    </location>
</feature>
<keyword evidence="1" id="KW-0732">Signal</keyword>
<reference evidence="2" key="1">
    <citation type="journal article" date="2014" name="Int. J. Syst. Evol. Microbiol.">
        <title>Complete genome sequence of Corynebacterium casei LMG S-19264T (=DSM 44701T), isolated from a smear-ripened cheese.</title>
        <authorList>
            <consortium name="US DOE Joint Genome Institute (JGI-PGF)"/>
            <person name="Walter F."/>
            <person name="Albersmeier A."/>
            <person name="Kalinowski J."/>
            <person name="Ruckert C."/>
        </authorList>
    </citation>
    <scope>NUCLEOTIDE SEQUENCE</scope>
    <source>
        <strain evidence="2">KCTC 42731</strain>
    </source>
</reference>
<dbReference type="Gene3D" id="3.40.50.1820">
    <property type="entry name" value="alpha/beta hydrolase"/>
    <property type="match status" value="1"/>
</dbReference>
<feature type="chain" id="PRO_5037457206" description="Esterase" evidence="1">
    <location>
        <begin position="27"/>
        <end position="435"/>
    </location>
</feature>
<dbReference type="PANTHER" id="PTHR48098">
    <property type="entry name" value="ENTEROCHELIN ESTERASE-RELATED"/>
    <property type="match status" value="1"/>
</dbReference>
<name>A0A919BKU6_9GAMM</name>
<dbReference type="InterPro" id="IPR011990">
    <property type="entry name" value="TPR-like_helical_dom_sf"/>
</dbReference>
<dbReference type="Proteomes" id="UP000623842">
    <property type="component" value="Unassembled WGS sequence"/>
</dbReference>
<proteinExistence type="predicted"/>
<protein>
    <recommendedName>
        <fullName evidence="4">Esterase</fullName>
    </recommendedName>
</protein>
<accession>A0A919BKU6</accession>
<dbReference type="SUPFAM" id="SSF53474">
    <property type="entry name" value="alpha/beta-Hydrolases"/>
    <property type="match status" value="1"/>
</dbReference>
<reference evidence="2" key="2">
    <citation type="submission" date="2020-09" db="EMBL/GenBank/DDBJ databases">
        <authorList>
            <person name="Sun Q."/>
            <person name="Kim S."/>
        </authorList>
    </citation>
    <scope>NUCLEOTIDE SEQUENCE</scope>
    <source>
        <strain evidence="2">KCTC 42731</strain>
    </source>
</reference>
<keyword evidence="3" id="KW-1185">Reference proteome</keyword>
<dbReference type="InterPro" id="IPR029058">
    <property type="entry name" value="AB_hydrolase_fold"/>
</dbReference>
<dbReference type="EMBL" id="BNCK01000006">
    <property type="protein sequence ID" value="GHF96998.1"/>
    <property type="molecule type" value="Genomic_DNA"/>
</dbReference>
<dbReference type="Gene3D" id="1.25.40.10">
    <property type="entry name" value="Tetratricopeptide repeat domain"/>
    <property type="match status" value="1"/>
</dbReference>
<organism evidence="2 3">
    <name type="scientific">Thalassotalea marina</name>
    <dbReference type="NCBI Taxonomy" id="1673741"/>
    <lineage>
        <taxon>Bacteria</taxon>
        <taxon>Pseudomonadati</taxon>
        <taxon>Pseudomonadota</taxon>
        <taxon>Gammaproteobacteria</taxon>
        <taxon>Alteromonadales</taxon>
        <taxon>Colwelliaceae</taxon>
        <taxon>Thalassotalea</taxon>
    </lineage>
</organism>
<gene>
    <name evidence="2" type="ORF">GCM10017161_26360</name>
</gene>
<dbReference type="RefSeq" id="WP_189771413.1">
    <property type="nucleotide sequence ID" value="NZ_BNCK01000006.1"/>
</dbReference>
<comment type="caution">
    <text evidence="2">The sequence shown here is derived from an EMBL/GenBank/DDBJ whole genome shotgun (WGS) entry which is preliminary data.</text>
</comment>
<evidence type="ECO:0000313" key="2">
    <source>
        <dbReference type="EMBL" id="GHF96998.1"/>
    </source>
</evidence>
<dbReference type="AlphaFoldDB" id="A0A919BKU6"/>
<evidence type="ECO:0000256" key="1">
    <source>
        <dbReference type="SAM" id="SignalP"/>
    </source>
</evidence>
<evidence type="ECO:0000313" key="3">
    <source>
        <dbReference type="Proteomes" id="UP000623842"/>
    </source>
</evidence>
<sequence>MKIFKQVTFCLLTIYLTFGVINQSIANDTIQFNTNEFNANKSLVIKLPESYQQSPNRHYPVVYLLNANDFYFGDITEHFEQTITRLTLQNRIPESIVVYVNNKSWYQDAINQGDSFTTFLTDEAITAISSKYRVLNKHILVGHSYTGALMAKSFAKLSKAFTHQLIISPIFPDVDFIRGAANAQQPSMTKYQQALLFVDPQNQLDVSLLTDMLSASQLPEYFDVSVEQHTGHFTVLPVAITKGMAKIYADFLLTEEKSTPLSLEQIKSQYLAVQNKYQQPTERQDIDSIITAFASSYLEQGYFEQAFDLWQHSKTKFRHYFINRAAQRFMAKHNYQSAEQVWLGLAKIFPNSPYVWQHLLNLADTTNNNKLKQHATLGFDSAVKQFTQQDHAMWLAYIEQTQSINQQLKQAVLIRVLQQEPNNEKAQSLLLKQHD</sequence>
<dbReference type="InterPro" id="IPR050583">
    <property type="entry name" value="Mycobacterial_A85_antigen"/>
</dbReference>